<evidence type="ECO:0000259" key="2">
    <source>
        <dbReference type="Pfam" id="PF01636"/>
    </source>
</evidence>
<dbReference type="GeneID" id="10031181"/>
<dbReference type="InterPro" id="IPR002575">
    <property type="entry name" value="Aminoglycoside_PTrfase"/>
</dbReference>
<dbReference type="Gene3D" id="3.90.1200.10">
    <property type="match status" value="1"/>
</dbReference>
<dbReference type="InterPro" id="IPR051678">
    <property type="entry name" value="AGP_Transferase"/>
</dbReference>
<dbReference type="EMBL" id="DS989823">
    <property type="protein sequence ID" value="EFR00388.1"/>
    <property type="molecule type" value="Genomic_DNA"/>
</dbReference>
<dbReference type="PANTHER" id="PTHR21310:SF15">
    <property type="entry name" value="AMINOGLYCOSIDE PHOSPHOTRANSFERASE DOMAIN-CONTAINING PROTEIN"/>
    <property type="match status" value="1"/>
</dbReference>
<evidence type="ECO:0000313" key="3">
    <source>
        <dbReference type="EMBL" id="EFR00388.1"/>
    </source>
</evidence>
<keyword evidence="4" id="KW-1185">Reference proteome</keyword>
<dbReference type="eggNOG" id="ENOG502RQSX">
    <property type="taxonomic scope" value="Eukaryota"/>
</dbReference>
<dbReference type="RefSeq" id="XP_003175870.1">
    <property type="nucleotide sequence ID" value="XM_003175822.1"/>
</dbReference>
<evidence type="ECO:0000313" key="4">
    <source>
        <dbReference type="Proteomes" id="UP000002669"/>
    </source>
</evidence>
<protein>
    <recommendedName>
        <fullName evidence="2">Aminoglycoside phosphotransferase domain-containing protein</fullName>
    </recommendedName>
</protein>
<name>E4UND8_ARTGP</name>
<evidence type="ECO:0000256" key="1">
    <source>
        <dbReference type="SAM" id="MobiDB-lite"/>
    </source>
</evidence>
<dbReference type="STRING" id="535722.E4UND8"/>
<dbReference type="OrthoDB" id="5598852at2759"/>
<accession>E4UND8</accession>
<dbReference type="AlphaFoldDB" id="E4UND8"/>
<dbReference type="Pfam" id="PF01636">
    <property type="entry name" value="APH"/>
    <property type="match status" value="1"/>
</dbReference>
<dbReference type="VEuPathDB" id="FungiDB:MGYG_03392"/>
<proteinExistence type="predicted"/>
<dbReference type="PANTHER" id="PTHR21310">
    <property type="entry name" value="AMINOGLYCOSIDE PHOSPHOTRANSFERASE-RELATED-RELATED"/>
    <property type="match status" value="1"/>
</dbReference>
<feature type="domain" description="Aminoglycoside phosphotransferase" evidence="2">
    <location>
        <begin position="128"/>
        <end position="223"/>
    </location>
</feature>
<dbReference type="InterPro" id="IPR011009">
    <property type="entry name" value="Kinase-like_dom_sf"/>
</dbReference>
<dbReference type="HOGENOM" id="CLU_1194646_0_0_1"/>
<dbReference type="SUPFAM" id="SSF56112">
    <property type="entry name" value="Protein kinase-like (PK-like)"/>
    <property type="match status" value="1"/>
</dbReference>
<sequence length="232" mass="25549">MTWHHERSQELEQIPRETWATLEGIPQLSGPTMPSAGRQFSAPSPSTILKVGTGEDEATMTARGRTIMGHSVPRIDLHCYHCTAAATPKAATRHPDVSAGPSRRSCARFLCVCGLPSSPTRHPYTLFGVCRKETYDFCASRTEWDESRIRLLPTSEADAERIASLEKVQRDTAGILGWDQPVVTHADLSDRNILIDPDTLAVTGFIDWEVANIMPAYFEYACARLSGGHDPA</sequence>
<dbReference type="InParanoid" id="E4UND8"/>
<organism evidence="4">
    <name type="scientific">Arthroderma gypseum (strain ATCC MYA-4604 / CBS 118893)</name>
    <name type="common">Microsporum gypseum</name>
    <dbReference type="NCBI Taxonomy" id="535722"/>
    <lineage>
        <taxon>Eukaryota</taxon>
        <taxon>Fungi</taxon>
        <taxon>Dikarya</taxon>
        <taxon>Ascomycota</taxon>
        <taxon>Pezizomycotina</taxon>
        <taxon>Eurotiomycetes</taxon>
        <taxon>Eurotiomycetidae</taxon>
        <taxon>Onygenales</taxon>
        <taxon>Arthrodermataceae</taxon>
        <taxon>Nannizzia</taxon>
    </lineage>
</organism>
<feature type="region of interest" description="Disordered" evidence="1">
    <location>
        <begin position="26"/>
        <end position="46"/>
    </location>
</feature>
<dbReference type="Proteomes" id="UP000002669">
    <property type="component" value="Unassembled WGS sequence"/>
</dbReference>
<gene>
    <name evidence="3" type="ORF">MGYG_03392</name>
</gene>
<reference evidence="4" key="1">
    <citation type="journal article" date="2012" name="MBio">
        <title>Comparative genome analysis of Trichophyton rubrum and related dermatophytes reveals candidate genes involved in infection.</title>
        <authorList>
            <person name="Martinez D.A."/>
            <person name="Oliver B.G."/>
            <person name="Graeser Y."/>
            <person name="Goldberg J.M."/>
            <person name="Li W."/>
            <person name="Martinez-Rossi N.M."/>
            <person name="Monod M."/>
            <person name="Shelest E."/>
            <person name="Barton R.C."/>
            <person name="Birch E."/>
            <person name="Brakhage A.A."/>
            <person name="Chen Z."/>
            <person name="Gurr S.J."/>
            <person name="Heiman D."/>
            <person name="Heitman J."/>
            <person name="Kosti I."/>
            <person name="Rossi A."/>
            <person name="Saif S."/>
            <person name="Samalova M."/>
            <person name="Saunders C.W."/>
            <person name="Shea T."/>
            <person name="Summerbell R.C."/>
            <person name="Xu J."/>
            <person name="Young S."/>
            <person name="Zeng Q."/>
            <person name="Birren B.W."/>
            <person name="Cuomo C.A."/>
            <person name="White T.C."/>
        </authorList>
    </citation>
    <scope>NUCLEOTIDE SEQUENCE [LARGE SCALE GENOMIC DNA]</scope>
    <source>
        <strain evidence="4">ATCC MYA-4604 / CBS 118893</strain>
    </source>
</reference>